<dbReference type="Pfam" id="PF00359">
    <property type="entry name" value="PTS_EIIA_2"/>
    <property type="match status" value="1"/>
</dbReference>
<dbReference type="SUPFAM" id="SSF55804">
    <property type="entry name" value="Phoshotransferase/anion transport protein"/>
    <property type="match status" value="1"/>
</dbReference>
<dbReference type="OrthoDB" id="1634238at2"/>
<dbReference type="InterPro" id="IPR002178">
    <property type="entry name" value="PTS_EIIA_type-2_dom"/>
</dbReference>
<accession>A0A379B2J2</accession>
<dbReference type="GO" id="GO:0016301">
    <property type="term" value="F:kinase activity"/>
    <property type="evidence" value="ECO:0007669"/>
    <property type="project" value="UniProtKB-KW"/>
</dbReference>
<keyword evidence="4" id="KW-0597">Phosphoprotein</keyword>
<evidence type="ECO:0000313" key="12">
    <source>
        <dbReference type="EMBL" id="SUB32478.1"/>
    </source>
</evidence>
<evidence type="ECO:0000256" key="3">
    <source>
        <dbReference type="ARBA" id="ARBA00022490"/>
    </source>
</evidence>
<dbReference type="GO" id="GO:0005737">
    <property type="term" value="C:cytoplasm"/>
    <property type="evidence" value="ECO:0007669"/>
    <property type="project" value="UniProtKB-SubCell"/>
</dbReference>
<evidence type="ECO:0000256" key="10">
    <source>
        <dbReference type="ARBA" id="ARBA00042072"/>
    </source>
</evidence>
<organism evidence="12 13">
    <name type="scientific">[Pasteurella] mairii</name>
    <dbReference type="NCBI Taxonomy" id="757"/>
    <lineage>
        <taxon>Bacteria</taxon>
        <taxon>Pseudomonadati</taxon>
        <taxon>Pseudomonadota</taxon>
        <taxon>Gammaproteobacteria</taxon>
        <taxon>Pasteurellales</taxon>
        <taxon>Pasteurellaceae</taxon>
    </lineage>
</organism>
<evidence type="ECO:0000256" key="4">
    <source>
        <dbReference type="ARBA" id="ARBA00022553"/>
    </source>
</evidence>
<keyword evidence="5 12" id="KW-0808">Transferase</keyword>
<reference evidence="12 13" key="1">
    <citation type="submission" date="2018-06" db="EMBL/GenBank/DDBJ databases">
        <authorList>
            <consortium name="Pathogen Informatics"/>
            <person name="Doyle S."/>
        </authorList>
    </citation>
    <scope>NUCLEOTIDE SEQUENCE [LARGE SCALE GENOMIC DNA]</scope>
    <source>
        <strain evidence="12 13">NCTC10699</strain>
    </source>
</reference>
<evidence type="ECO:0000256" key="8">
    <source>
        <dbReference type="ARBA" id="ARBA00037387"/>
    </source>
</evidence>
<keyword evidence="13" id="KW-1185">Reference proteome</keyword>
<keyword evidence="6" id="KW-0598">Phosphotransferase system</keyword>
<dbReference type="Proteomes" id="UP000254280">
    <property type="component" value="Unassembled WGS sequence"/>
</dbReference>
<evidence type="ECO:0000256" key="2">
    <source>
        <dbReference type="ARBA" id="ARBA00022448"/>
    </source>
</evidence>
<feature type="domain" description="PTS EIIA type-2" evidence="11">
    <location>
        <begin position="5"/>
        <end position="149"/>
    </location>
</feature>
<evidence type="ECO:0000256" key="7">
    <source>
        <dbReference type="ARBA" id="ARBA00022777"/>
    </source>
</evidence>
<dbReference type="InterPro" id="IPR051351">
    <property type="entry name" value="Ascorbate-PTS_EIIA_comp"/>
</dbReference>
<name>A0A379B2J2_9PAST</name>
<evidence type="ECO:0000256" key="6">
    <source>
        <dbReference type="ARBA" id="ARBA00022683"/>
    </source>
</evidence>
<keyword evidence="2" id="KW-0813">Transport</keyword>
<dbReference type="PANTHER" id="PTHR36203">
    <property type="entry name" value="ASCORBATE-SPECIFIC PTS SYSTEM EIIA COMPONENT"/>
    <property type="match status" value="1"/>
</dbReference>
<dbReference type="EMBL" id="UGSS01000002">
    <property type="protein sequence ID" value="SUB32478.1"/>
    <property type="molecule type" value="Genomic_DNA"/>
</dbReference>
<evidence type="ECO:0000256" key="9">
    <source>
        <dbReference type="ARBA" id="ARBA00041175"/>
    </source>
</evidence>
<dbReference type="GO" id="GO:0009401">
    <property type="term" value="P:phosphoenolpyruvate-dependent sugar phosphotransferase system"/>
    <property type="evidence" value="ECO:0007669"/>
    <property type="project" value="UniProtKB-KW"/>
</dbReference>
<evidence type="ECO:0000256" key="5">
    <source>
        <dbReference type="ARBA" id="ARBA00022679"/>
    </source>
</evidence>
<dbReference type="AlphaFoldDB" id="A0A379B2J2"/>
<comment type="function">
    <text evidence="8">The phosphoenolpyruvate-dependent sugar phosphotransferase system (sugar PTS), a major carbohydrate active transport system, catalyzes the phosphorylation of incoming sugar substrates concomitantly with their translocation across the cell membrane. The enzyme II UlaABC PTS system is involved in ascorbate transport.</text>
</comment>
<keyword evidence="7" id="KW-0418">Kinase</keyword>
<dbReference type="PANTHER" id="PTHR36203:SF1">
    <property type="entry name" value="ASCORBATE-SPECIFIC PTS SYSTEM EIIA COMPONENT"/>
    <property type="match status" value="1"/>
</dbReference>
<evidence type="ECO:0000259" key="11">
    <source>
        <dbReference type="PROSITE" id="PS51094"/>
    </source>
</evidence>
<gene>
    <name evidence="12" type="primary">ulaC_1</name>
    <name evidence="12" type="ORF">NCTC10699_00058</name>
</gene>
<proteinExistence type="predicted"/>
<dbReference type="InterPro" id="IPR016152">
    <property type="entry name" value="PTrfase/Anion_transptr"/>
</dbReference>
<keyword evidence="3" id="KW-0963">Cytoplasm</keyword>
<sequence>MNWEHIIKDEFIYLNKSFTSPEEAVVFIGSIFEKNQYGTVEYTRAMLRTLALYKRVIVLDDGIAMPHARPEEGALHDGLIFIQLNSNLDFDNTDFEPVRFLIGLVSSGSENHIRLIQLIGNLIEYDIQHQNFNSSKELKEFVYNVIKLENL</sequence>
<comment type="subcellular location">
    <subcellularLocation>
        <location evidence="1">Cytoplasm</location>
    </subcellularLocation>
</comment>
<evidence type="ECO:0000313" key="13">
    <source>
        <dbReference type="Proteomes" id="UP000254280"/>
    </source>
</evidence>
<evidence type="ECO:0000256" key="1">
    <source>
        <dbReference type="ARBA" id="ARBA00004496"/>
    </source>
</evidence>
<dbReference type="PROSITE" id="PS51094">
    <property type="entry name" value="PTS_EIIA_TYPE_2"/>
    <property type="match status" value="1"/>
</dbReference>
<dbReference type="Gene3D" id="3.40.930.10">
    <property type="entry name" value="Mannitol-specific EII, Chain A"/>
    <property type="match status" value="1"/>
</dbReference>
<protein>
    <recommendedName>
        <fullName evidence="9">Ascorbate-specific PTS system EIIA component</fullName>
    </recommendedName>
    <alternativeName>
        <fullName evidence="10">Ascorbate-specific phosphotransferase enzyme IIA component</fullName>
    </alternativeName>
</protein>